<dbReference type="SUPFAM" id="SSF46894">
    <property type="entry name" value="C-terminal effector domain of the bipartite response regulators"/>
    <property type="match status" value="1"/>
</dbReference>
<evidence type="ECO:0000313" key="5">
    <source>
        <dbReference type="EMBL" id="MBP2320818.1"/>
    </source>
</evidence>
<dbReference type="InterPro" id="IPR000792">
    <property type="entry name" value="Tscrpt_reg_LuxR_C"/>
</dbReference>
<proteinExistence type="predicted"/>
<keyword evidence="2 5" id="KW-0238">DNA-binding</keyword>
<evidence type="ECO:0000256" key="3">
    <source>
        <dbReference type="ARBA" id="ARBA00023163"/>
    </source>
</evidence>
<feature type="domain" description="HTH luxR-type" evidence="4">
    <location>
        <begin position="58"/>
        <end position="119"/>
    </location>
</feature>
<dbReference type="PANTHER" id="PTHR44688">
    <property type="entry name" value="DNA-BINDING TRANSCRIPTIONAL ACTIVATOR DEVR_DOSR"/>
    <property type="match status" value="1"/>
</dbReference>
<evidence type="ECO:0000313" key="6">
    <source>
        <dbReference type="Proteomes" id="UP001519332"/>
    </source>
</evidence>
<dbReference type="InterPro" id="IPR016032">
    <property type="entry name" value="Sig_transdc_resp-reg_C-effctor"/>
</dbReference>
<dbReference type="EMBL" id="JAGINW010000001">
    <property type="protein sequence ID" value="MBP2320818.1"/>
    <property type="molecule type" value="Genomic_DNA"/>
</dbReference>
<gene>
    <name evidence="5" type="ORF">JOF56_001203</name>
</gene>
<evidence type="ECO:0000256" key="2">
    <source>
        <dbReference type="ARBA" id="ARBA00023125"/>
    </source>
</evidence>
<name>A0ABS4T8V0_9PSEU</name>
<accession>A0ABS4T8V0</accession>
<evidence type="ECO:0000259" key="4">
    <source>
        <dbReference type="PROSITE" id="PS50043"/>
    </source>
</evidence>
<dbReference type="Proteomes" id="UP001519332">
    <property type="component" value="Unassembled WGS sequence"/>
</dbReference>
<dbReference type="SMART" id="SM00421">
    <property type="entry name" value="HTH_LUXR"/>
    <property type="match status" value="1"/>
</dbReference>
<dbReference type="InterPro" id="IPR036388">
    <property type="entry name" value="WH-like_DNA-bd_sf"/>
</dbReference>
<dbReference type="Gene3D" id="1.10.10.10">
    <property type="entry name" value="Winged helix-like DNA-binding domain superfamily/Winged helix DNA-binding domain"/>
    <property type="match status" value="1"/>
</dbReference>
<evidence type="ECO:0000256" key="1">
    <source>
        <dbReference type="ARBA" id="ARBA00023015"/>
    </source>
</evidence>
<dbReference type="PANTHER" id="PTHR44688:SF16">
    <property type="entry name" value="DNA-BINDING TRANSCRIPTIONAL ACTIVATOR DEVR_DOSR"/>
    <property type="match status" value="1"/>
</dbReference>
<keyword evidence="3" id="KW-0804">Transcription</keyword>
<keyword evidence="1" id="KW-0805">Transcription regulation</keyword>
<dbReference type="GO" id="GO:0003677">
    <property type="term" value="F:DNA binding"/>
    <property type="evidence" value="ECO:0007669"/>
    <property type="project" value="UniProtKB-KW"/>
</dbReference>
<comment type="caution">
    <text evidence="5">The sequence shown here is derived from an EMBL/GenBank/DDBJ whole genome shotgun (WGS) entry which is preliminary data.</text>
</comment>
<sequence length="124" mass="13501">MLSEGRYWLDRALAQQLRPSVERARALCTDSMLAGQQSDVPAASALVEEGRQVAEQLGDASTRALFTVAELVAQGLSDKDIAVRLVIAQRTAEGHVERILGKLGFTTRVQLAAWVAGQREGRDR</sequence>
<organism evidence="5 6">
    <name type="scientific">Kibdelosporangium banguiense</name>
    <dbReference type="NCBI Taxonomy" id="1365924"/>
    <lineage>
        <taxon>Bacteria</taxon>
        <taxon>Bacillati</taxon>
        <taxon>Actinomycetota</taxon>
        <taxon>Actinomycetes</taxon>
        <taxon>Pseudonocardiales</taxon>
        <taxon>Pseudonocardiaceae</taxon>
        <taxon>Kibdelosporangium</taxon>
    </lineage>
</organism>
<reference evidence="5 6" key="1">
    <citation type="submission" date="2021-03" db="EMBL/GenBank/DDBJ databases">
        <title>Sequencing the genomes of 1000 actinobacteria strains.</title>
        <authorList>
            <person name="Klenk H.-P."/>
        </authorList>
    </citation>
    <scope>NUCLEOTIDE SEQUENCE [LARGE SCALE GENOMIC DNA]</scope>
    <source>
        <strain evidence="5 6">DSM 46670</strain>
    </source>
</reference>
<protein>
    <submittedName>
        <fullName evidence="5">DNA-binding NarL/FixJ family response regulator</fullName>
    </submittedName>
</protein>
<dbReference type="PROSITE" id="PS50043">
    <property type="entry name" value="HTH_LUXR_2"/>
    <property type="match status" value="1"/>
</dbReference>
<keyword evidence="6" id="KW-1185">Reference proteome</keyword>
<dbReference type="Pfam" id="PF00196">
    <property type="entry name" value="GerE"/>
    <property type="match status" value="1"/>
</dbReference>